<evidence type="ECO:0000256" key="2">
    <source>
        <dbReference type="SAM" id="SignalP"/>
    </source>
</evidence>
<protein>
    <submittedName>
        <fullName evidence="3">Putative e3 ubiquitin-protein ligase rbbp6</fullName>
    </submittedName>
</protein>
<feature type="region of interest" description="Disordered" evidence="1">
    <location>
        <begin position="98"/>
        <end position="167"/>
    </location>
</feature>
<feature type="compositionally biased region" description="Basic residues" evidence="1">
    <location>
        <begin position="98"/>
        <end position="116"/>
    </location>
</feature>
<feature type="chain" id="PRO_5011990878" evidence="2">
    <location>
        <begin position="19"/>
        <end position="167"/>
    </location>
</feature>
<evidence type="ECO:0000256" key="1">
    <source>
        <dbReference type="SAM" id="MobiDB-lite"/>
    </source>
</evidence>
<proteinExistence type="predicted"/>
<dbReference type="EMBL" id="GFTR01002783">
    <property type="protein sequence ID" value="JAW13643.1"/>
    <property type="molecule type" value="Transcribed_RNA"/>
</dbReference>
<keyword evidence="2" id="KW-0732">Signal</keyword>
<reference evidence="3" key="1">
    <citation type="journal article" date="2018" name="PLoS Negl. Trop. Dis.">
        <title>An insight into the salivary gland and fat body transcriptome of Panstrongylus lignarius (Hemiptera: Heteroptera), the main vector of Chagas disease in Peru.</title>
        <authorList>
            <person name="Nevoa J.C."/>
            <person name="Mendes M.T."/>
            <person name="da Silva M.V."/>
            <person name="Soares S.C."/>
            <person name="Oliveira C.J.F."/>
            <person name="Ribeiro J.M.C."/>
        </authorList>
    </citation>
    <scope>NUCLEOTIDE SEQUENCE</scope>
</reference>
<feature type="signal peptide" evidence="2">
    <location>
        <begin position="1"/>
        <end position="18"/>
    </location>
</feature>
<feature type="compositionally biased region" description="Basic and acidic residues" evidence="1">
    <location>
        <begin position="120"/>
        <end position="135"/>
    </location>
</feature>
<evidence type="ECO:0000313" key="3">
    <source>
        <dbReference type="EMBL" id="JAW13643.1"/>
    </source>
</evidence>
<organism evidence="3">
    <name type="scientific">Panstrongylus lignarius</name>
    <dbReference type="NCBI Taxonomy" id="156445"/>
    <lineage>
        <taxon>Eukaryota</taxon>
        <taxon>Metazoa</taxon>
        <taxon>Ecdysozoa</taxon>
        <taxon>Arthropoda</taxon>
        <taxon>Hexapoda</taxon>
        <taxon>Insecta</taxon>
        <taxon>Pterygota</taxon>
        <taxon>Neoptera</taxon>
        <taxon>Paraneoptera</taxon>
        <taxon>Hemiptera</taxon>
        <taxon>Heteroptera</taxon>
        <taxon>Panheteroptera</taxon>
        <taxon>Cimicomorpha</taxon>
        <taxon>Reduviidae</taxon>
        <taxon>Triatominae</taxon>
        <taxon>Panstrongylus</taxon>
    </lineage>
</organism>
<feature type="compositionally biased region" description="Basic residues" evidence="1">
    <location>
        <begin position="156"/>
        <end position="167"/>
    </location>
</feature>
<sequence>MKLFVVLLFVTIVAEIYCAQLKTANRESRHPTREPQGLFPDVRVRSSRTYRSARQSQANNYKFDDELLTNDKIVPRQDKPLVGRPGALLLYEPKTSNVHKKLKKISKKLHKKRKIGRGNDSSDSHSKEQRKEKLETRKHKKKSKRKQTSSECKICKKEKQRKRGKVC</sequence>
<accession>A0A224XZF3</accession>
<name>A0A224XZF3_9HEMI</name>
<dbReference type="AlphaFoldDB" id="A0A224XZF3"/>
<feature type="compositionally biased region" description="Basic residues" evidence="1">
    <location>
        <begin position="136"/>
        <end position="147"/>
    </location>
</feature>